<evidence type="ECO:0000313" key="3">
    <source>
        <dbReference type="Proteomes" id="UP000230709"/>
    </source>
</evidence>
<keyword evidence="3" id="KW-1185">Reference proteome</keyword>
<sequence length="80" mass="9032">MRPDQRLYRLVRRSSALEPLIKLVAITTPTALLAAYALHDQVVLAFFLLSLAAAPILSLAAAFFYFLIYDPPRLRSWKAN</sequence>
<dbReference type="EMBL" id="CP023737">
    <property type="protein sequence ID" value="ATQ67777.1"/>
    <property type="molecule type" value="Genomic_DNA"/>
</dbReference>
<feature type="transmembrane region" description="Helical" evidence="1">
    <location>
        <begin position="20"/>
        <end position="38"/>
    </location>
</feature>
<dbReference type="AlphaFoldDB" id="A0A2D2CYH3"/>
<dbReference type="KEGG" id="mtw:CQW49_07620"/>
<evidence type="ECO:0000256" key="1">
    <source>
        <dbReference type="SAM" id="Phobius"/>
    </source>
</evidence>
<dbReference type="STRING" id="595536.GCA_000178815_03628"/>
<name>A0A2D2CYH3_METT3</name>
<feature type="transmembrane region" description="Helical" evidence="1">
    <location>
        <begin position="44"/>
        <end position="68"/>
    </location>
</feature>
<organism evidence="2 3">
    <name type="scientific">Methylosinus trichosporium (strain ATCC 35070 / NCIMB 11131 / UNIQEM 75 / OB3b)</name>
    <dbReference type="NCBI Taxonomy" id="595536"/>
    <lineage>
        <taxon>Bacteria</taxon>
        <taxon>Pseudomonadati</taxon>
        <taxon>Pseudomonadota</taxon>
        <taxon>Alphaproteobacteria</taxon>
        <taxon>Hyphomicrobiales</taxon>
        <taxon>Methylocystaceae</taxon>
        <taxon>Methylosinus</taxon>
    </lineage>
</organism>
<reference evidence="3" key="1">
    <citation type="submission" date="2017-10" db="EMBL/GenBank/DDBJ databases">
        <title>Completed PacBio SMRT sequence of Methylosinus trichosporium OB3b reveals presence of a third large plasmid.</title>
        <authorList>
            <person name="Charles T.C."/>
            <person name="Lynch M.D.J."/>
            <person name="Heil J.R."/>
            <person name="Cheng J."/>
        </authorList>
    </citation>
    <scope>NUCLEOTIDE SEQUENCE [LARGE SCALE GENOMIC DNA]</scope>
    <source>
        <strain evidence="3">OB3b</strain>
    </source>
</reference>
<protein>
    <submittedName>
        <fullName evidence="2">Uncharacterized protein</fullName>
    </submittedName>
</protein>
<keyword evidence="1" id="KW-1133">Transmembrane helix</keyword>
<evidence type="ECO:0000313" key="2">
    <source>
        <dbReference type="EMBL" id="ATQ67777.1"/>
    </source>
</evidence>
<dbReference type="Proteomes" id="UP000230709">
    <property type="component" value="Chromosome"/>
</dbReference>
<proteinExistence type="predicted"/>
<keyword evidence="1" id="KW-0812">Transmembrane</keyword>
<gene>
    <name evidence="2" type="ORF">CQW49_07620</name>
</gene>
<keyword evidence="1" id="KW-0472">Membrane</keyword>
<accession>A0A2D2CYH3</accession>